<keyword evidence="3" id="KW-0450">Lipoyl</keyword>
<evidence type="ECO:0000259" key="5">
    <source>
        <dbReference type="PROSITE" id="PS51826"/>
    </source>
</evidence>
<dbReference type="EMBL" id="VEWJ01000009">
    <property type="protein sequence ID" value="TPF74704.1"/>
    <property type="molecule type" value="Genomic_DNA"/>
</dbReference>
<dbReference type="SUPFAM" id="SSF53474">
    <property type="entry name" value="alpha/beta-Hydrolases"/>
    <property type="match status" value="1"/>
</dbReference>
<dbReference type="OrthoDB" id="9804723at2"/>
<evidence type="ECO:0000256" key="1">
    <source>
        <dbReference type="ARBA" id="ARBA00001938"/>
    </source>
</evidence>
<sequence>MTDIVVTGAGGEYMEAVVVVEWLAKVGDAVKAGDVVVIVETAKAATEIEAPASGILTEIRAEIGTEIEIGGLLGIIGSSDDKPVTAAQTKTPAAISTQPVEVVEKPILKYRDRIIASPLARRLAAEKGIDLKTVNASSPSGRIKVRDIEKLLKQADAAATVTSQSAASELKPLIQSANGLHIQRRAGEGIPIVFLHGFGSDSLSWRSVLGALRSRNTTLSIDLPSHGRSPLLPVNDVRQLAGVIVTALENAGLEQVHLVGHSLGGATALAIAEAGSIDIRSLTLISPAGLGADINGAFIDGFARASRKESLEPWLRQLVADKALISPAFVAATMQQRENVDLRNAQADLAQRLFPDGTQASDFSDVLTRLTIPQRIIWGHQDQIIPWKHALGGPGKAGLHLLPNIGHMPQFEAAEQVANIIDEIVRTAS</sequence>
<keyword evidence="6" id="KW-0808">Transferase</keyword>
<evidence type="ECO:0000313" key="7">
    <source>
        <dbReference type="Proteomes" id="UP000315388"/>
    </source>
</evidence>
<dbReference type="InterPro" id="IPR004167">
    <property type="entry name" value="PSBD"/>
</dbReference>
<dbReference type="Gene3D" id="2.40.50.100">
    <property type="match status" value="1"/>
</dbReference>
<dbReference type="Pfam" id="PF02817">
    <property type="entry name" value="E3_binding"/>
    <property type="match status" value="1"/>
</dbReference>
<name>A0A502BKY0_9HYPH</name>
<accession>A0A502BKY0</accession>
<evidence type="ECO:0000313" key="6">
    <source>
        <dbReference type="EMBL" id="TPF74704.1"/>
    </source>
</evidence>
<dbReference type="CDD" id="cd06849">
    <property type="entry name" value="lipoyl_domain"/>
    <property type="match status" value="1"/>
</dbReference>
<dbReference type="RefSeq" id="WP_140905690.1">
    <property type="nucleotide sequence ID" value="NZ_JBHTMD010000022.1"/>
</dbReference>
<dbReference type="Pfam" id="PF12697">
    <property type="entry name" value="Abhydrolase_6"/>
    <property type="match status" value="1"/>
</dbReference>
<dbReference type="InterPro" id="IPR000089">
    <property type="entry name" value="Biotin_lipoyl"/>
</dbReference>
<protein>
    <submittedName>
        <fullName evidence="6">Acetoin dehydrogenase dihydrolipoyllysine-residue acetyltransferase subunit</fullName>
    </submittedName>
</protein>
<dbReference type="PANTHER" id="PTHR46438">
    <property type="entry name" value="ALPHA/BETA-HYDROLASES SUPERFAMILY PROTEIN"/>
    <property type="match status" value="1"/>
</dbReference>
<dbReference type="AlphaFoldDB" id="A0A502BKY0"/>
<dbReference type="Pfam" id="PF00364">
    <property type="entry name" value="Biotin_lipoyl"/>
    <property type="match status" value="1"/>
</dbReference>
<proteinExistence type="inferred from homology"/>
<dbReference type="InterPro" id="IPR000073">
    <property type="entry name" value="AB_hydrolase_1"/>
</dbReference>
<keyword evidence="7" id="KW-1185">Reference proteome</keyword>
<dbReference type="Gene3D" id="3.40.50.1820">
    <property type="entry name" value="alpha/beta hydrolase"/>
    <property type="match status" value="1"/>
</dbReference>
<feature type="domain" description="Lipoyl-binding" evidence="4">
    <location>
        <begin position="1"/>
        <end position="77"/>
    </location>
</feature>
<reference evidence="6 7" key="1">
    <citation type="journal article" date="2003" name="Int. J. Syst. Evol. Microbiol.">
        <title>Towards a standardized format for the description of a novel species (of an established genus): Ochrobactrum gallinifaecis sp. nov.</title>
        <authorList>
            <person name="Kampfer P."/>
            <person name="Buczolits S."/>
            <person name="Albrecht A."/>
            <person name="Busse H.J."/>
            <person name="Stackebrandt E."/>
        </authorList>
    </citation>
    <scope>NUCLEOTIDE SEQUENCE [LARGE SCALE GENOMIC DNA]</scope>
    <source>
        <strain evidence="6 7">ISO 196</strain>
    </source>
</reference>
<dbReference type="NCBIfam" id="NF011457">
    <property type="entry name" value="PRK14875.1"/>
    <property type="match status" value="1"/>
</dbReference>
<dbReference type="GO" id="GO:0016746">
    <property type="term" value="F:acyltransferase activity"/>
    <property type="evidence" value="ECO:0007669"/>
    <property type="project" value="InterPro"/>
</dbReference>
<dbReference type="PROSITE" id="PS00189">
    <property type="entry name" value="LIPOYL"/>
    <property type="match status" value="1"/>
</dbReference>
<dbReference type="PROSITE" id="PS50968">
    <property type="entry name" value="BIOTINYL_LIPOYL"/>
    <property type="match status" value="1"/>
</dbReference>
<dbReference type="PANTHER" id="PTHR46438:SF11">
    <property type="entry name" value="LIPASE-RELATED"/>
    <property type="match status" value="1"/>
</dbReference>
<comment type="cofactor">
    <cofactor evidence="1">
        <name>(R)-lipoate</name>
        <dbReference type="ChEBI" id="CHEBI:83088"/>
    </cofactor>
</comment>
<dbReference type="InterPro" id="IPR036625">
    <property type="entry name" value="E3-bd_dom_sf"/>
</dbReference>
<organism evidence="6 7">
    <name type="scientific">Brucella gallinifaecis</name>
    <dbReference type="NCBI Taxonomy" id="215590"/>
    <lineage>
        <taxon>Bacteria</taxon>
        <taxon>Pseudomonadati</taxon>
        <taxon>Pseudomonadota</taxon>
        <taxon>Alphaproteobacteria</taxon>
        <taxon>Hyphomicrobiales</taxon>
        <taxon>Brucellaceae</taxon>
        <taxon>Brucella/Ochrobactrum group</taxon>
        <taxon>Brucella</taxon>
    </lineage>
</organism>
<dbReference type="SUPFAM" id="SSF51230">
    <property type="entry name" value="Single hybrid motif"/>
    <property type="match status" value="1"/>
</dbReference>
<comment type="similarity">
    <text evidence="2">Belongs to the 2-oxoacid dehydrogenase family.</text>
</comment>
<dbReference type="PRINTS" id="PR00111">
    <property type="entry name" value="ABHYDROLASE"/>
</dbReference>
<dbReference type="InterPro" id="IPR003016">
    <property type="entry name" value="2-oxoA_DH_lipoyl-BS"/>
</dbReference>
<evidence type="ECO:0000256" key="3">
    <source>
        <dbReference type="ARBA" id="ARBA00022823"/>
    </source>
</evidence>
<gene>
    <name evidence="6" type="ORF">FHY56_13330</name>
</gene>
<dbReference type="SUPFAM" id="SSF47005">
    <property type="entry name" value="Peripheral subunit-binding domain of 2-oxo acid dehydrogenase complex"/>
    <property type="match status" value="1"/>
</dbReference>
<comment type="caution">
    <text evidence="6">The sequence shown here is derived from an EMBL/GenBank/DDBJ whole genome shotgun (WGS) entry which is preliminary data.</text>
</comment>
<dbReference type="PROSITE" id="PS51826">
    <property type="entry name" value="PSBD"/>
    <property type="match status" value="1"/>
</dbReference>
<dbReference type="Gene3D" id="4.10.320.10">
    <property type="entry name" value="E3-binding domain"/>
    <property type="match status" value="1"/>
</dbReference>
<evidence type="ECO:0000256" key="2">
    <source>
        <dbReference type="ARBA" id="ARBA00007317"/>
    </source>
</evidence>
<dbReference type="Proteomes" id="UP000315388">
    <property type="component" value="Unassembled WGS sequence"/>
</dbReference>
<feature type="domain" description="Peripheral subunit-binding (PSBD)" evidence="5">
    <location>
        <begin position="115"/>
        <end position="152"/>
    </location>
</feature>
<dbReference type="InterPro" id="IPR011053">
    <property type="entry name" value="Single_hybrid_motif"/>
</dbReference>
<evidence type="ECO:0000259" key="4">
    <source>
        <dbReference type="PROSITE" id="PS50968"/>
    </source>
</evidence>
<dbReference type="InterPro" id="IPR029058">
    <property type="entry name" value="AB_hydrolase_fold"/>
</dbReference>